<dbReference type="AlphaFoldDB" id="A0A645FTG8"/>
<dbReference type="EMBL" id="VSSQ01064066">
    <property type="protein sequence ID" value="MPN17036.1"/>
    <property type="molecule type" value="Genomic_DNA"/>
</dbReference>
<proteinExistence type="predicted"/>
<accession>A0A645FTG8</accession>
<sequence>MLESDANSFRVALHPHPGVFRQVIVVKIPVTQKERGGGLAAFAGVQVNHCKTAVPGMKFHLQAFVAQREKIAHIMPPKDNRR</sequence>
<name>A0A645FTG8_9ZZZZ</name>
<comment type="caution">
    <text evidence="1">The sequence shown here is derived from an EMBL/GenBank/DDBJ whole genome shotgun (WGS) entry which is preliminary data.</text>
</comment>
<protein>
    <submittedName>
        <fullName evidence="1">Uncharacterized protein</fullName>
    </submittedName>
</protein>
<organism evidence="1">
    <name type="scientific">bioreactor metagenome</name>
    <dbReference type="NCBI Taxonomy" id="1076179"/>
    <lineage>
        <taxon>unclassified sequences</taxon>
        <taxon>metagenomes</taxon>
        <taxon>ecological metagenomes</taxon>
    </lineage>
</organism>
<evidence type="ECO:0000313" key="1">
    <source>
        <dbReference type="EMBL" id="MPN17036.1"/>
    </source>
</evidence>
<gene>
    <name evidence="1" type="ORF">SDC9_164385</name>
</gene>
<reference evidence="1" key="1">
    <citation type="submission" date="2019-08" db="EMBL/GenBank/DDBJ databases">
        <authorList>
            <person name="Kucharzyk K."/>
            <person name="Murdoch R.W."/>
            <person name="Higgins S."/>
            <person name="Loffler F."/>
        </authorList>
    </citation>
    <scope>NUCLEOTIDE SEQUENCE</scope>
</reference>